<comment type="subcellular location">
    <subcellularLocation>
        <location evidence="1 10">Cell outer membrane</location>
        <topology evidence="1 10">Multi-pass membrane protein</topology>
    </subcellularLocation>
</comment>
<evidence type="ECO:0000259" key="13">
    <source>
        <dbReference type="Pfam" id="PF07715"/>
    </source>
</evidence>
<reference evidence="15" key="1">
    <citation type="submission" date="2012-11" db="EMBL/GenBank/DDBJ databases">
        <authorList>
            <person name="Lucero-Rivera Y.E."/>
            <person name="Tovar-Ramirez D."/>
        </authorList>
    </citation>
    <scope>NUCLEOTIDE SEQUENCE [LARGE SCALE GENOMIC DNA]</scope>
    <source>
        <strain evidence="15">Araruama</strain>
    </source>
</reference>
<accession>A0A1V1P094</accession>
<dbReference type="InterPro" id="IPR039426">
    <property type="entry name" value="TonB-dep_rcpt-like"/>
</dbReference>
<dbReference type="Gene3D" id="2.170.130.10">
    <property type="entry name" value="TonB-dependent receptor, plug domain"/>
    <property type="match status" value="1"/>
</dbReference>
<dbReference type="EMBL" id="ATBP01001006">
    <property type="protein sequence ID" value="ETR68289.1"/>
    <property type="molecule type" value="Genomic_DNA"/>
</dbReference>
<dbReference type="InterPro" id="IPR000531">
    <property type="entry name" value="Beta-barrel_TonB"/>
</dbReference>
<feature type="domain" description="TonB-dependent receptor-like beta-barrel" evidence="12">
    <location>
        <begin position="128"/>
        <end position="442"/>
    </location>
</feature>
<evidence type="ECO:0000256" key="3">
    <source>
        <dbReference type="ARBA" id="ARBA00022452"/>
    </source>
</evidence>
<evidence type="ECO:0000256" key="9">
    <source>
        <dbReference type="ARBA" id="ARBA00023237"/>
    </source>
</evidence>
<dbReference type="Gene3D" id="2.40.170.20">
    <property type="entry name" value="TonB-dependent receptor, beta-barrel domain"/>
    <property type="match status" value="1"/>
</dbReference>
<evidence type="ECO:0000313" key="14">
    <source>
        <dbReference type="EMBL" id="ETR68289.1"/>
    </source>
</evidence>
<keyword evidence="9 10" id="KW-0998">Cell outer membrane</keyword>
<organism evidence="14 15">
    <name type="scientific">Candidatus Magnetoglobus multicellularis str. Araruama</name>
    <dbReference type="NCBI Taxonomy" id="890399"/>
    <lineage>
        <taxon>Bacteria</taxon>
        <taxon>Pseudomonadati</taxon>
        <taxon>Thermodesulfobacteriota</taxon>
        <taxon>Desulfobacteria</taxon>
        <taxon>Desulfobacterales</taxon>
        <taxon>Desulfobacteraceae</taxon>
        <taxon>Candidatus Magnetoglobus</taxon>
    </lineage>
</organism>
<evidence type="ECO:0000256" key="2">
    <source>
        <dbReference type="ARBA" id="ARBA00022448"/>
    </source>
</evidence>
<dbReference type="InterPro" id="IPR012910">
    <property type="entry name" value="Plug_dom"/>
</dbReference>
<comment type="caution">
    <text evidence="14">The sequence shown here is derived from an EMBL/GenBank/DDBJ whole genome shotgun (WGS) entry which is preliminary data.</text>
</comment>
<dbReference type="Pfam" id="PF00593">
    <property type="entry name" value="TonB_dep_Rec_b-barrel"/>
    <property type="match status" value="1"/>
</dbReference>
<dbReference type="InterPro" id="IPR037066">
    <property type="entry name" value="Plug_dom_sf"/>
</dbReference>
<keyword evidence="2 10" id="KW-0813">Transport</keyword>
<dbReference type="PANTHER" id="PTHR30069">
    <property type="entry name" value="TONB-DEPENDENT OUTER MEMBRANE RECEPTOR"/>
    <property type="match status" value="1"/>
</dbReference>
<gene>
    <name evidence="14" type="ORF">OMM_10676</name>
</gene>
<dbReference type="PANTHER" id="PTHR30069:SF53">
    <property type="entry name" value="COLICIN I RECEPTOR-RELATED"/>
    <property type="match status" value="1"/>
</dbReference>
<keyword evidence="3 10" id="KW-1134">Transmembrane beta strand</keyword>
<comment type="similarity">
    <text evidence="10 11">Belongs to the TonB-dependent receptor family.</text>
</comment>
<feature type="domain" description="TonB-dependent receptor plug" evidence="13">
    <location>
        <begin position="10"/>
        <end position="81"/>
    </location>
</feature>
<sequence>AIIDFRGRSGLTNENDDIQMRGFDTRQFTTALDGLAIQKTGGYWGGHFVDYSFIPLEQIERIEIFPGPHSALYEGKSFGGALNIVTKSPKFYEKPDVKFSLLTSYGSLNTNDNNISMTGGGGTMNYLVSFRKYHTDGYLKNSQSDLTNFSTKLSWLLPSDGYFSVLGIYSDKSNKYPCVNDPDTDFYDSSYPTVLNETVSSRWRDPSMDSGRNKYAHSLRFDLKQPSELGTWSMGAYYAYEDQRYIKKEWGANMKPNDTWWVSYGAKIQNDVLVLNDHTISFGCDFANLNRRYATEIVRTFAVFIQDQWQITPSLKFIPGFRYEDITIWWSNYSTRGGAHYINPDDPRENLPRQYDNLIPKAFVSYSMDDLNPMLKDTDISLGFSRIWTPRANCEVCTWGSGIEQEPTKGYAVDLIFQRKFSDRIDLMLDLSHYNFDNYVIFADGSTDYYRKSPWYRRMIGLQGVKKNRH</sequence>
<keyword evidence="7 11" id="KW-0798">TonB box</keyword>
<evidence type="ECO:0000256" key="1">
    <source>
        <dbReference type="ARBA" id="ARBA00004571"/>
    </source>
</evidence>
<evidence type="ECO:0000256" key="10">
    <source>
        <dbReference type="PROSITE-ProRule" id="PRU01360"/>
    </source>
</evidence>
<dbReference type="AlphaFoldDB" id="A0A1V1P094"/>
<dbReference type="PROSITE" id="PS52016">
    <property type="entry name" value="TONB_DEPENDENT_REC_3"/>
    <property type="match status" value="1"/>
</dbReference>
<dbReference type="GO" id="GO:0009279">
    <property type="term" value="C:cell outer membrane"/>
    <property type="evidence" value="ECO:0007669"/>
    <property type="project" value="UniProtKB-SubCell"/>
</dbReference>
<dbReference type="Pfam" id="PF07715">
    <property type="entry name" value="Plug"/>
    <property type="match status" value="1"/>
</dbReference>
<evidence type="ECO:0000259" key="12">
    <source>
        <dbReference type="Pfam" id="PF00593"/>
    </source>
</evidence>
<dbReference type="Proteomes" id="UP000189670">
    <property type="component" value="Unassembled WGS sequence"/>
</dbReference>
<evidence type="ECO:0000313" key="15">
    <source>
        <dbReference type="Proteomes" id="UP000189670"/>
    </source>
</evidence>
<keyword evidence="5" id="KW-0732">Signal</keyword>
<evidence type="ECO:0000256" key="5">
    <source>
        <dbReference type="ARBA" id="ARBA00022729"/>
    </source>
</evidence>
<dbReference type="GO" id="GO:0044718">
    <property type="term" value="P:siderophore transmembrane transport"/>
    <property type="evidence" value="ECO:0007669"/>
    <property type="project" value="TreeGrafter"/>
</dbReference>
<keyword evidence="8 10" id="KW-0472">Membrane</keyword>
<proteinExistence type="inferred from homology"/>
<evidence type="ECO:0000256" key="8">
    <source>
        <dbReference type="ARBA" id="ARBA00023136"/>
    </source>
</evidence>
<evidence type="ECO:0000256" key="6">
    <source>
        <dbReference type="ARBA" id="ARBA00023065"/>
    </source>
</evidence>
<dbReference type="SUPFAM" id="SSF56935">
    <property type="entry name" value="Porins"/>
    <property type="match status" value="1"/>
</dbReference>
<name>A0A1V1P094_9BACT</name>
<evidence type="ECO:0000256" key="11">
    <source>
        <dbReference type="RuleBase" id="RU003357"/>
    </source>
</evidence>
<keyword evidence="4 10" id="KW-0812">Transmembrane</keyword>
<dbReference type="GO" id="GO:0015344">
    <property type="term" value="F:siderophore uptake transmembrane transporter activity"/>
    <property type="evidence" value="ECO:0007669"/>
    <property type="project" value="TreeGrafter"/>
</dbReference>
<feature type="non-terminal residue" evidence="14">
    <location>
        <position position="1"/>
    </location>
</feature>
<evidence type="ECO:0000256" key="7">
    <source>
        <dbReference type="ARBA" id="ARBA00023077"/>
    </source>
</evidence>
<dbReference type="InterPro" id="IPR036942">
    <property type="entry name" value="Beta-barrel_TonB_sf"/>
</dbReference>
<protein>
    <submittedName>
        <fullName evidence="14">Iron complex outermembrane recepter protein</fullName>
    </submittedName>
</protein>
<evidence type="ECO:0000256" key="4">
    <source>
        <dbReference type="ARBA" id="ARBA00022692"/>
    </source>
</evidence>
<keyword evidence="6" id="KW-0406">Ion transport</keyword>